<proteinExistence type="predicted"/>
<dbReference type="Proteomes" id="UP000198211">
    <property type="component" value="Unassembled WGS sequence"/>
</dbReference>
<dbReference type="AlphaFoldDB" id="A0A225VYH1"/>
<accession>A0A225VYH1</accession>
<evidence type="ECO:0000256" key="1">
    <source>
        <dbReference type="SAM" id="MobiDB-lite"/>
    </source>
</evidence>
<reference evidence="3" key="1">
    <citation type="submission" date="2017-03" db="EMBL/GenBank/DDBJ databases">
        <title>Phytopthora megakarya and P. palmivora, two closely related causual agents of cacao black pod achieved similar genome size and gene model numbers by different mechanisms.</title>
        <authorList>
            <person name="Ali S."/>
            <person name="Shao J."/>
            <person name="Larry D.J."/>
            <person name="Kronmiller B."/>
            <person name="Shen D."/>
            <person name="Strem M.D."/>
            <person name="Melnick R.L."/>
            <person name="Guiltinan M.J."/>
            <person name="Tyler B.M."/>
            <person name="Meinhardt L.W."/>
            <person name="Bailey B.A."/>
        </authorList>
    </citation>
    <scope>NUCLEOTIDE SEQUENCE [LARGE SCALE GENOMIC DNA]</scope>
    <source>
        <strain evidence="3">zdho120</strain>
    </source>
</reference>
<evidence type="ECO:0000313" key="2">
    <source>
        <dbReference type="EMBL" id="OWZ10009.1"/>
    </source>
</evidence>
<dbReference type="EMBL" id="NBNE01002592">
    <property type="protein sequence ID" value="OWZ10009.1"/>
    <property type="molecule type" value="Genomic_DNA"/>
</dbReference>
<protein>
    <submittedName>
        <fullName evidence="2">RxLR effector protein</fullName>
    </submittedName>
</protein>
<organism evidence="2 3">
    <name type="scientific">Phytophthora megakarya</name>
    <dbReference type="NCBI Taxonomy" id="4795"/>
    <lineage>
        <taxon>Eukaryota</taxon>
        <taxon>Sar</taxon>
        <taxon>Stramenopiles</taxon>
        <taxon>Oomycota</taxon>
        <taxon>Peronosporomycetes</taxon>
        <taxon>Peronosporales</taxon>
        <taxon>Peronosporaceae</taxon>
        <taxon>Phytophthora</taxon>
    </lineage>
</organism>
<comment type="caution">
    <text evidence="2">The sequence shown here is derived from an EMBL/GenBank/DDBJ whole genome shotgun (WGS) entry which is preliminary data.</text>
</comment>
<sequence length="150" mass="17661">MALIRKFGRVSGLHIQPTKSWFRFLNTVVSALEWHDIPVFQQRRTQKYLGYEVGFADQNRVNWANRIRIIQRRMITAETAPKTVHDRVDLFNTVALPSIPFTAKMFGPSPEVLRQLVNIQKNFIWKKRMEDDPGRHKMSPKWIFQPQEAG</sequence>
<keyword evidence="3" id="KW-1185">Reference proteome</keyword>
<dbReference type="OrthoDB" id="127598at2759"/>
<feature type="region of interest" description="Disordered" evidence="1">
    <location>
        <begin position="130"/>
        <end position="150"/>
    </location>
</feature>
<evidence type="ECO:0000313" key="3">
    <source>
        <dbReference type="Proteomes" id="UP000198211"/>
    </source>
</evidence>
<gene>
    <name evidence="2" type="ORF">PHMEG_00017204</name>
</gene>
<name>A0A225VYH1_9STRA</name>